<evidence type="ECO:0000256" key="6">
    <source>
        <dbReference type="ARBA" id="ARBA00023086"/>
    </source>
</evidence>
<accession>A0A9N7AB54</accession>
<evidence type="ECO:0000256" key="2">
    <source>
        <dbReference type="ARBA" id="ARBA00022497"/>
    </source>
</evidence>
<dbReference type="GO" id="GO:0003723">
    <property type="term" value="F:RNA binding"/>
    <property type="evidence" value="ECO:0007669"/>
    <property type="project" value="UniProtKB-UniRule"/>
</dbReference>
<evidence type="ECO:0000256" key="7">
    <source>
        <dbReference type="ARBA" id="ARBA00023274"/>
    </source>
</evidence>
<evidence type="ECO:0000256" key="4">
    <source>
        <dbReference type="ARBA" id="ARBA00022844"/>
    </source>
</evidence>
<reference evidence="10" key="1">
    <citation type="journal article" date="2022" name="bioRxiv">
        <title>Unlocking the hidden genetic diversity of varicosaviruses, the neglected plant rhabdoviruses.</title>
        <authorList>
            <person name="Bejerman N."/>
            <person name="Dietzgen R.G."/>
            <person name="Debat H."/>
        </authorList>
    </citation>
    <scope>NUCLEOTIDE SEQUENCE</scope>
</reference>
<dbReference type="GO" id="GO:0030430">
    <property type="term" value="C:host cell cytoplasm"/>
    <property type="evidence" value="ECO:0007669"/>
    <property type="project" value="UniProtKB-SubCell"/>
</dbReference>
<evidence type="ECO:0000256" key="8">
    <source>
        <dbReference type="ARBA" id="ARBA00033344"/>
    </source>
</evidence>
<keyword evidence="3 9" id="KW-0167">Capsid protein</keyword>
<keyword evidence="2 9" id="KW-1139">Helical capsid protein</keyword>
<comment type="subcellular location">
    <subcellularLocation>
        <location evidence="9">Virion</location>
    </subcellularLocation>
    <subcellularLocation>
        <location evidence="9">Host cytoplasm</location>
    </subcellularLocation>
</comment>
<evidence type="ECO:0000256" key="3">
    <source>
        <dbReference type="ARBA" id="ARBA00022561"/>
    </source>
</evidence>
<keyword evidence="9" id="KW-1035">Host cytoplasm</keyword>
<evidence type="ECO:0000256" key="5">
    <source>
        <dbReference type="ARBA" id="ARBA00022884"/>
    </source>
</evidence>
<name>A0A9N7AB54_9RHAB</name>
<dbReference type="InterPro" id="IPR004902">
    <property type="entry name" value="Rhabdo_ncap_2"/>
</dbReference>
<dbReference type="GO" id="GO:1990904">
    <property type="term" value="C:ribonucleoprotein complex"/>
    <property type="evidence" value="ECO:0007669"/>
    <property type="project" value="UniProtKB-UniRule"/>
</dbReference>
<proteinExistence type="inferred from homology"/>
<protein>
    <recommendedName>
        <fullName evidence="1 9">Nucleoprotein</fullName>
        <shortName evidence="9">NP</shortName>
        <shortName evidence="9">Protein N</shortName>
    </recommendedName>
    <alternativeName>
        <fullName evidence="8 9">Nucleocapsid protein</fullName>
    </alternativeName>
</protein>
<comment type="subunit">
    <text evidence="9">Homomultimerizes to form the nucleocapsid. Binds to viral genomic RNA.</text>
</comment>
<keyword evidence="7 9" id="KW-0687">Ribonucleoprotein</keyword>
<dbReference type="Pfam" id="PF03216">
    <property type="entry name" value="Rhabdo_ncap_2"/>
    <property type="match status" value="1"/>
</dbReference>
<evidence type="ECO:0000256" key="9">
    <source>
        <dbReference type="RuleBase" id="RU369108"/>
    </source>
</evidence>
<sequence length="392" mass="43314">MASSSAVVVAKPLTAPIVKKPQAIKVMVNPIYASAQNLMVSGVCKEDWTDDCLVSRGGITMVSLKVPEIITLGTDLMEGLLGGISERDVGNILILAWNLISPITQQRVFPKVDPLDGIMSANISILSNLKIGPGGQVSKLIYPPVDFDIATAMCYIAASLLRLFTKTAENYEKAWTHIESSYMKFYKVAFPILGLRPCRASIDTIVMYLTTKPIFRDSLASILYCFYDLPADKGLCRMLFEQHLACTGLHSFSLFVRSATSLRMESRELLSCLDHRMTRGALKVILVLLNDFEVSPSPNRNRHTWKYSRIYDEEAFSLLQTKNCKELTCILAHICINAGVQGTGNILDIAQLAGMAQSSKDLFKKIADRITRLATEGPDATFGNTLFENLNN</sequence>
<evidence type="ECO:0000313" key="10">
    <source>
        <dbReference type="EMBL" id="DAZ90855.1"/>
    </source>
</evidence>
<dbReference type="EMBL" id="BK061820">
    <property type="protein sequence ID" value="DAZ90855.1"/>
    <property type="molecule type" value="Viral_cRNA"/>
</dbReference>
<comment type="similarity">
    <text evidence="9">Belongs to the nucleorhabdovirus nucleocapsid protein family.</text>
</comment>
<evidence type="ECO:0000256" key="1">
    <source>
        <dbReference type="ARBA" id="ARBA00014389"/>
    </source>
</evidence>
<dbReference type="GO" id="GO:0019013">
    <property type="term" value="C:viral nucleocapsid"/>
    <property type="evidence" value="ECO:0007669"/>
    <property type="project" value="UniProtKB-UniRule"/>
</dbReference>
<keyword evidence="4 9" id="KW-0946">Virion</keyword>
<comment type="function">
    <text evidence="9">Encapsidates the genome, protecting it from nucleases. The encapsidated genomic RNA is termed the nucleocapsid (NC) and serves as template for viral transcription and replication.</text>
</comment>
<keyword evidence="6 9" id="KW-0543">Viral nucleoprotein</keyword>
<dbReference type="GO" id="GO:0019029">
    <property type="term" value="C:helical viral capsid"/>
    <property type="evidence" value="ECO:0007669"/>
    <property type="project" value="UniProtKB-UniRule"/>
</dbReference>
<keyword evidence="5 9" id="KW-0694">RNA-binding</keyword>
<organism evidence="10">
    <name type="scientific">Treubia virus 1</name>
    <dbReference type="NCBI Taxonomy" id="2977996"/>
    <lineage>
        <taxon>Viruses</taxon>
        <taxon>Riboviria</taxon>
        <taxon>Orthornavirae</taxon>
        <taxon>Negarnaviricota</taxon>
        <taxon>Haploviricotina</taxon>
        <taxon>Monjiviricetes</taxon>
        <taxon>Mononegavirales</taxon>
        <taxon>Rhabdoviridae</taxon>
        <taxon>Betarhabdovirinae</taxon>
        <taxon>Varicosavirus</taxon>
        <taxon>Varicosavirus treubiae</taxon>
    </lineage>
</organism>